<dbReference type="InterPro" id="IPR036867">
    <property type="entry name" value="R3H_dom_sf"/>
</dbReference>
<accession>A0A3S3P499</accession>
<dbReference type="Gene3D" id="3.30.1370.50">
    <property type="entry name" value="R3H-like domain"/>
    <property type="match status" value="1"/>
</dbReference>
<feature type="compositionally biased region" description="Low complexity" evidence="2">
    <location>
        <begin position="538"/>
        <end position="547"/>
    </location>
</feature>
<organism evidence="5 6">
    <name type="scientific">Dinothrombium tinctorium</name>
    <dbReference type="NCBI Taxonomy" id="1965070"/>
    <lineage>
        <taxon>Eukaryota</taxon>
        <taxon>Metazoa</taxon>
        <taxon>Ecdysozoa</taxon>
        <taxon>Arthropoda</taxon>
        <taxon>Chelicerata</taxon>
        <taxon>Arachnida</taxon>
        <taxon>Acari</taxon>
        <taxon>Acariformes</taxon>
        <taxon>Trombidiformes</taxon>
        <taxon>Prostigmata</taxon>
        <taxon>Anystina</taxon>
        <taxon>Parasitengona</taxon>
        <taxon>Trombidioidea</taxon>
        <taxon>Trombidiidae</taxon>
        <taxon>Dinothrombium</taxon>
    </lineage>
</organism>
<dbReference type="GO" id="GO:0003676">
    <property type="term" value="F:nucleic acid binding"/>
    <property type="evidence" value="ECO:0007669"/>
    <property type="project" value="UniProtKB-UniRule"/>
</dbReference>
<keyword evidence="1" id="KW-0597">Phosphoprotein</keyword>
<evidence type="ECO:0000259" key="4">
    <source>
        <dbReference type="PROSITE" id="PS51673"/>
    </source>
</evidence>
<feature type="region of interest" description="Disordered" evidence="2">
    <location>
        <begin position="452"/>
        <end position="475"/>
    </location>
</feature>
<feature type="compositionally biased region" description="Basic and acidic residues" evidence="2">
    <location>
        <begin position="1"/>
        <end position="15"/>
    </location>
</feature>
<keyword evidence="6" id="KW-1185">Reference proteome</keyword>
<dbReference type="CDD" id="cd02642">
    <property type="entry name" value="R3H_encore_like"/>
    <property type="match status" value="1"/>
</dbReference>
<feature type="region of interest" description="Disordered" evidence="2">
    <location>
        <begin position="981"/>
        <end position="1002"/>
    </location>
</feature>
<dbReference type="InterPro" id="IPR051937">
    <property type="entry name" value="R3H_domain_containing"/>
</dbReference>
<name>A0A3S3P499_9ACAR</name>
<feature type="compositionally biased region" description="Polar residues" evidence="2">
    <location>
        <begin position="323"/>
        <end position="333"/>
    </location>
</feature>
<dbReference type="OrthoDB" id="278430at2759"/>
<dbReference type="InterPro" id="IPR001374">
    <property type="entry name" value="R3H_dom"/>
</dbReference>
<feature type="compositionally biased region" description="Polar residues" evidence="2">
    <location>
        <begin position="1198"/>
        <end position="1212"/>
    </location>
</feature>
<feature type="region of interest" description="Disordered" evidence="2">
    <location>
        <begin position="520"/>
        <end position="632"/>
    </location>
</feature>
<dbReference type="EMBL" id="NCKU01000693">
    <property type="protein sequence ID" value="RWS14547.1"/>
    <property type="molecule type" value="Genomic_DNA"/>
</dbReference>
<feature type="compositionally biased region" description="Low complexity" evidence="2">
    <location>
        <begin position="153"/>
        <end position="183"/>
    </location>
</feature>
<proteinExistence type="predicted"/>
<dbReference type="InterPro" id="IPR024771">
    <property type="entry name" value="SUZ"/>
</dbReference>
<dbReference type="PANTHER" id="PTHR15672:SF8">
    <property type="entry name" value="PROTEIN ENCORE"/>
    <property type="match status" value="1"/>
</dbReference>
<dbReference type="PANTHER" id="PTHR15672">
    <property type="entry name" value="CAMP-REGULATED PHOSPHOPROTEIN 21 RELATED R3H DOMAIN CONTAINING PROTEIN"/>
    <property type="match status" value="1"/>
</dbReference>
<dbReference type="PROSITE" id="PS51673">
    <property type="entry name" value="SUZ"/>
    <property type="match status" value="1"/>
</dbReference>
<evidence type="ECO:0000256" key="1">
    <source>
        <dbReference type="ARBA" id="ARBA00022553"/>
    </source>
</evidence>
<feature type="compositionally biased region" description="Low complexity" evidence="2">
    <location>
        <begin position="459"/>
        <end position="473"/>
    </location>
</feature>
<feature type="region of interest" description="Disordered" evidence="2">
    <location>
        <begin position="313"/>
        <end position="440"/>
    </location>
</feature>
<feature type="compositionally biased region" description="Polar residues" evidence="2">
    <location>
        <begin position="408"/>
        <end position="434"/>
    </location>
</feature>
<evidence type="ECO:0000313" key="5">
    <source>
        <dbReference type="EMBL" id="RWS14547.1"/>
    </source>
</evidence>
<feature type="region of interest" description="Disordered" evidence="2">
    <location>
        <begin position="1"/>
        <end position="38"/>
    </location>
</feature>
<feature type="region of interest" description="Disordered" evidence="2">
    <location>
        <begin position="1176"/>
        <end position="1212"/>
    </location>
</feature>
<feature type="domain" description="SUZ" evidence="4">
    <location>
        <begin position="293"/>
        <end position="376"/>
    </location>
</feature>
<dbReference type="STRING" id="1965070.A0A3S3P499"/>
<reference evidence="5 6" key="1">
    <citation type="journal article" date="2018" name="Gigascience">
        <title>Genomes of trombidid mites reveal novel predicted allergens and laterally-transferred genes associated with secondary metabolism.</title>
        <authorList>
            <person name="Dong X."/>
            <person name="Chaisiri K."/>
            <person name="Xia D."/>
            <person name="Armstrong S.D."/>
            <person name="Fang Y."/>
            <person name="Donnelly M.J."/>
            <person name="Kadowaki T."/>
            <person name="McGarry J.W."/>
            <person name="Darby A.C."/>
            <person name="Makepeace B.L."/>
        </authorList>
    </citation>
    <scope>NUCLEOTIDE SEQUENCE [LARGE SCALE GENOMIC DNA]</scope>
    <source>
        <strain evidence="5">UoL-WK</strain>
    </source>
</reference>
<sequence>MESSVKDERMKDNQHQTRSQRRLSKQEEVDFGNDTNFNGRNQVIADNGCIVPVTIHVEDRGDVYSEADHVYKSGKRLQNLEDCYVQESDYSSSMHLETSRQSVSFENQLGSNGETAGDKDKKRSKVLTRSKALSDDASPPPDVDALKLNANRLSVHSSSLQSQKSGSQGSSQGSQDGSSPSLSRGKEFILKQSLHHVLFIDSSTETYTDSTGTDLQQFLLDTLQNPKDRIHLLKIEQDLIALVKDNDRQYHKFPQMSSYHRMLVHRVAAFFGMEHNVDTNGNAVIVNKSKSTRLPDMKFRDYAKDGLTEEPKKLILKRDSASLEENSGQSGSNSKEKSPDRKGGNSGLNDTRRSKSFEEREEQYEKARARIFNQGSSSSTSEAAETNTGQTSSDECFGVTCDGERKPSSPQSSQDEAKSNWNAENRQWSSTDSDCSGRPNCLQLQKQNRLVNSLDSDSTKNSITTSSSMSSSSGMFLTPDSCLSERVLACNQESKPSVTKASSFGGMTGLNYENNLNSNSKSRLTKAGSFNVPRTSDTNFNNSTSFNPMIQSEFKQTNNQTQSQPVSAQLQQSSHIHAPASHSSGAMQRKQWTGSAPPMSQSMHQPHSQPNQPQQQQQPQHIQQQQPVPILPPWQGFNPNNSMLVFGGTMADHPISDNEKQQIQLSQPFLTPMGGYIPPQSNGEQPINVYRNIGNPDPQKAGLQSMIPSGAAGPALVYIPCVPQQQQFQPPSNVKHMNSNNGSSKAMNQNRNLNVQFSAMSINQNPREAQNRNDNSASYKDYQKQYMLSGNGPRPNILPPQPAANGQIPMCFIQNMHPQSVSAGTVPMNANPATVSHEFIYANPLQSNLLVLNSQVGSNPGVANQFQNSIPVQLPIPYPIPSQSTVPPPQPPSQSQVLRNSVQQPVQYPVPYQIVNQIQPNTSQVGTSNYPYGTHAKPQVSPCLPVYVLNNANNVSGNQATGMRPMTQTGPLLPTPYAQRSSMFRTPSPPQSAPTPPLAMSTSGPSQYLGYTICTPPPSCASAPAVNNTAINQNAAAINAATQTFMSMLRAQAVAAAAAVASPTGLGNQMSQSGVNKRFPAPTKQIIPNQNSVIQRYPELPEFQGSSNNNKFVGSCLVGSQPNMLNGNNVTSFYRRLPAPLPNHAIDIRLINPSSGAIIGQQPFLIANNTQKLSMQGSSNAYNRQKPRRPKNKAFHSSAYSSGSADTLSSSKNNLENRKFNSETSGVFNSVACGSSTQNEDEEVVSLFKYEVKGLPQNILKCELESSLKPLFAFGAVIEIFENERSEEPLNAADEDVIEVGTRHRVLVSFVNETVAQQAVDSVKSLNFELFPTDIQIDRTDSSCVTNNKNVN</sequence>
<evidence type="ECO:0000313" key="6">
    <source>
        <dbReference type="Proteomes" id="UP000285301"/>
    </source>
</evidence>
<feature type="compositionally biased region" description="Low complexity" evidence="2">
    <location>
        <begin position="376"/>
        <end position="386"/>
    </location>
</feature>
<evidence type="ECO:0000259" key="3">
    <source>
        <dbReference type="PROSITE" id="PS51061"/>
    </source>
</evidence>
<feature type="compositionally biased region" description="Polar residues" evidence="2">
    <location>
        <begin position="548"/>
        <end position="572"/>
    </location>
</feature>
<feature type="compositionally biased region" description="Basic and acidic residues" evidence="2">
    <location>
        <begin position="350"/>
        <end position="368"/>
    </location>
</feature>
<dbReference type="Pfam" id="PF01424">
    <property type="entry name" value="R3H"/>
    <property type="match status" value="1"/>
</dbReference>
<gene>
    <name evidence="5" type="ORF">B4U79_12710</name>
</gene>
<evidence type="ECO:0000256" key="2">
    <source>
        <dbReference type="SAM" id="MobiDB-lite"/>
    </source>
</evidence>
<dbReference type="Pfam" id="PF12752">
    <property type="entry name" value="SUZ"/>
    <property type="match status" value="1"/>
</dbReference>
<feature type="compositionally biased region" description="Basic residues" evidence="2">
    <location>
        <begin position="1185"/>
        <end position="1194"/>
    </location>
</feature>
<feature type="compositionally biased region" description="Low complexity" evidence="2">
    <location>
        <begin position="597"/>
        <end position="628"/>
    </location>
</feature>
<dbReference type="Proteomes" id="UP000285301">
    <property type="component" value="Unassembled WGS sequence"/>
</dbReference>
<feature type="region of interest" description="Disordered" evidence="2">
    <location>
        <begin position="108"/>
        <end position="184"/>
    </location>
</feature>
<dbReference type="PROSITE" id="PS51061">
    <property type="entry name" value="R3H"/>
    <property type="match status" value="1"/>
</dbReference>
<protein>
    <submittedName>
        <fullName evidence="5">cAMP-regulated phosphoprotein 21-like protein</fullName>
    </submittedName>
</protein>
<feature type="domain" description="R3H" evidence="3">
    <location>
        <begin position="229"/>
        <end position="292"/>
    </location>
</feature>
<dbReference type="SUPFAM" id="SSF82708">
    <property type="entry name" value="R3H domain"/>
    <property type="match status" value="1"/>
</dbReference>
<feature type="compositionally biased region" description="Basic and acidic residues" evidence="2">
    <location>
        <begin position="334"/>
        <end position="343"/>
    </location>
</feature>
<feature type="compositionally biased region" description="Low complexity" evidence="2">
    <location>
        <begin position="573"/>
        <end position="586"/>
    </location>
</feature>
<feature type="compositionally biased region" description="Pro residues" evidence="2">
    <location>
        <begin position="987"/>
        <end position="997"/>
    </location>
</feature>
<dbReference type="SMART" id="SM00393">
    <property type="entry name" value="R3H"/>
    <property type="match status" value="1"/>
</dbReference>
<comment type="caution">
    <text evidence="5">The sequence shown here is derived from an EMBL/GenBank/DDBJ whole genome shotgun (WGS) entry which is preliminary data.</text>
</comment>